<gene>
    <name evidence="2" type="ORF">MAGMO_1270</name>
</gene>
<evidence type="ECO:0008006" key="3">
    <source>
        <dbReference type="Google" id="ProtNLM"/>
    </source>
</evidence>
<dbReference type="AlphaFoldDB" id="A0A1S7LER9"/>
<name>A0A1S7LER9_MAGMO</name>
<proteinExistence type="predicted"/>
<dbReference type="EMBL" id="LO017727">
    <property type="protein sequence ID" value="CRH05462.1"/>
    <property type="molecule type" value="Genomic_DNA"/>
</dbReference>
<protein>
    <recommendedName>
        <fullName evidence="3">Terminase small subunit</fullName>
    </recommendedName>
</protein>
<evidence type="ECO:0000313" key="2">
    <source>
        <dbReference type="EMBL" id="CRH05462.1"/>
    </source>
</evidence>
<reference evidence="2" key="1">
    <citation type="submission" date="2015-04" db="EMBL/GenBank/DDBJ databases">
        <authorList>
            <person name="Syromyatnikov M.Y."/>
            <person name="Popov V.N."/>
        </authorList>
    </citation>
    <scope>NUCLEOTIDE SEQUENCE</scope>
    <source>
        <strain evidence="2">MO-1</strain>
    </source>
</reference>
<evidence type="ECO:0000256" key="1">
    <source>
        <dbReference type="SAM" id="MobiDB-lite"/>
    </source>
</evidence>
<accession>A0A1S7LER9</accession>
<feature type="region of interest" description="Disordered" evidence="1">
    <location>
        <begin position="162"/>
        <end position="181"/>
    </location>
</feature>
<organism evidence="2">
    <name type="scientific">Magnetococcus massalia (strain MO-1)</name>
    <dbReference type="NCBI Taxonomy" id="451514"/>
    <lineage>
        <taxon>Bacteria</taxon>
        <taxon>Pseudomonadati</taxon>
        <taxon>Pseudomonadota</taxon>
        <taxon>Magnetococcia</taxon>
        <taxon>Magnetococcales</taxon>
        <taxon>Magnetococcaceae</taxon>
        <taxon>Magnetococcus</taxon>
    </lineage>
</organism>
<sequence length="181" mass="20288">MAQPYDWPAIRHAYETGSSIADIQLKYGAALTTIKTRIRRENWQQNPKEAIHNATEAKLAGMKAGDDPKTVATAIDAEAKRKAIVIQKQRRAWNKQEKIMNEALTSKDYEIGRVAKITAEALRIRQEGERRAWGINDNQEITHKHVGANNDQRAFVPPTLEEFERSHGEETGLDASTGAAN</sequence>